<sequence length="169" mass="19590">MLSPLEFNMLPRKLTRDLVQLLRNHGDISSNSQSAPEMESINFCFLCHVMRSMSRTKLIEDTKDHLKEWLFFLNYAQRSGFNVEFMFDHLKDLAYAFVGLQTTAERNAIGIERIQSEDLLQLQNELDSLILAKIYNCFSALGEFMMKCLSMALRDEDHVGIQGLYVRRG</sequence>
<dbReference type="EMBL" id="KE646755">
    <property type="protein sequence ID" value="EXC75395.1"/>
    <property type="molecule type" value="Genomic_DNA"/>
</dbReference>
<dbReference type="Proteomes" id="UP000030645">
    <property type="component" value="Unassembled WGS sequence"/>
</dbReference>
<keyword evidence="2" id="KW-1185">Reference proteome</keyword>
<dbReference type="AlphaFoldDB" id="W9SQL1"/>
<dbReference type="PANTHER" id="PTHR35021">
    <property type="match status" value="1"/>
</dbReference>
<evidence type="ECO:0000313" key="1">
    <source>
        <dbReference type="EMBL" id="EXC75395.1"/>
    </source>
</evidence>
<organism evidence="1 2">
    <name type="scientific">Morus notabilis</name>
    <dbReference type="NCBI Taxonomy" id="981085"/>
    <lineage>
        <taxon>Eukaryota</taxon>
        <taxon>Viridiplantae</taxon>
        <taxon>Streptophyta</taxon>
        <taxon>Embryophyta</taxon>
        <taxon>Tracheophyta</taxon>
        <taxon>Spermatophyta</taxon>
        <taxon>Magnoliopsida</taxon>
        <taxon>eudicotyledons</taxon>
        <taxon>Gunneridae</taxon>
        <taxon>Pentapetalae</taxon>
        <taxon>rosids</taxon>
        <taxon>fabids</taxon>
        <taxon>Rosales</taxon>
        <taxon>Moraceae</taxon>
        <taxon>Moreae</taxon>
        <taxon>Morus</taxon>
    </lineage>
</organism>
<evidence type="ECO:0000313" key="2">
    <source>
        <dbReference type="Proteomes" id="UP000030645"/>
    </source>
</evidence>
<protein>
    <submittedName>
        <fullName evidence="1">Uncharacterized protein</fullName>
    </submittedName>
</protein>
<dbReference type="PANTHER" id="PTHR35021:SF8">
    <property type="entry name" value="FIBER PROTEIN FB17"/>
    <property type="match status" value="1"/>
</dbReference>
<name>W9SQL1_9ROSA</name>
<reference evidence="2" key="1">
    <citation type="submission" date="2013-01" db="EMBL/GenBank/DDBJ databases">
        <title>Draft Genome Sequence of a Mulberry Tree, Morus notabilis C.K. Schneid.</title>
        <authorList>
            <person name="He N."/>
            <person name="Zhao S."/>
        </authorList>
    </citation>
    <scope>NUCLEOTIDE SEQUENCE</scope>
</reference>
<proteinExistence type="predicted"/>
<gene>
    <name evidence="1" type="ORF">L484_000403</name>
</gene>
<accession>W9SQL1</accession>